<dbReference type="PANTHER" id="PTHR24333">
    <property type="entry name" value="HOMEO BOX HB9 LIKE A-RELATED"/>
    <property type="match status" value="1"/>
</dbReference>
<dbReference type="Pfam" id="PF00046">
    <property type="entry name" value="Homeodomain"/>
    <property type="match status" value="1"/>
</dbReference>
<dbReference type="InterPro" id="IPR017970">
    <property type="entry name" value="Homeobox_CS"/>
</dbReference>
<dbReference type="PROSITE" id="PS00027">
    <property type="entry name" value="HOMEOBOX_1"/>
    <property type="match status" value="1"/>
</dbReference>
<dbReference type="GO" id="GO:0005634">
    <property type="term" value="C:nucleus"/>
    <property type="evidence" value="ECO:0007669"/>
    <property type="project" value="UniProtKB-SubCell"/>
</dbReference>
<dbReference type="PROSITE" id="PS50071">
    <property type="entry name" value="HOMEOBOX_2"/>
    <property type="match status" value="1"/>
</dbReference>
<dbReference type="EMBL" id="CANHGI010000006">
    <property type="protein sequence ID" value="CAI5454260.1"/>
    <property type="molecule type" value="Genomic_DNA"/>
</dbReference>
<feature type="region of interest" description="Disordered" evidence="7">
    <location>
        <begin position="83"/>
        <end position="110"/>
    </location>
</feature>
<evidence type="ECO:0000256" key="4">
    <source>
        <dbReference type="ARBA" id="ARBA00023242"/>
    </source>
</evidence>
<dbReference type="InterPro" id="IPR050848">
    <property type="entry name" value="Homeobox_TF"/>
</dbReference>
<evidence type="ECO:0000313" key="9">
    <source>
        <dbReference type="EMBL" id="CAI5454260.1"/>
    </source>
</evidence>
<proteinExistence type="predicted"/>
<organism evidence="9 10">
    <name type="scientific">Caenorhabditis angaria</name>
    <dbReference type="NCBI Taxonomy" id="860376"/>
    <lineage>
        <taxon>Eukaryota</taxon>
        <taxon>Metazoa</taxon>
        <taxon>Ecdysozoa</taxon>
        <taxon>Nematoda</taxon>
        <taxon>Chromadorea</taxon>
        <taxon>Rhabditida</taxon>
        <taxon>Rhabditina</taxon>
        <taxon>Rhabditomorpha</taxon>
        <taxon>Rhabditoidea</taxon>
        <taxon>Rhabditidae</taxon>
        <taxon>Peloderinae</taxon>
        <taxon>Caenorhabditis</taxon>
    </lineage>
</organism>
<dbReference type="InterPro" id="IPR001356">
    <property type="entry name" value="HD"/>
</dbReference>
<dbReference type="SMART" id="SM00389">
    <property type="entry name" value="HOX"/>
    <property type="match status" value="1"/>
</dbReference>
<evidence type="ECO:0000259" key="8">
    <source>
        <dbReference type="PROSITE" id="PS50071"/>
    </source>
</evidence>
<evidence type="ECO:0000256" key="1">
    <source>
        <dbReference type="ARBA" id="ARBA00004123"/>
    </source>
</evidence>
<dbReference type="Gene3D" id="1.10.10.60">
    <property type="entry name" value="Homeodomain-like"/>
    <property type="match status" value="1"/>
</dbReference>
<name>A0A9P1J222_9PELO</name>
<keyword evidence="10" id="KW-1185">Reference proteome</keyword>
<evidence type="ECO:0000256" key="2">
    <source>
        <dbReference type="ARBA" id="ARBA00023125"/>
    </source>
</evidence>
<dbReference type="InterPro" id="IPR020479">
    <property type="entry name" value="HD_metazoa"/>
</dbReference>
<dbReference type="OrthoDB" id="6159439at2759"/>
<dbReference type="InterPro" id="IPR009057">
    <property type="entry name" value="Homeodomain-like_sf"/>
</dbReference>
<reference evidence="9" key="1">
    <citation type="submission" date="2022-11" db="EMBL/GenBank/DDBJ databases">
        <authorList>
            <person name="Kikuchi T."/>
        </authorList>
    </citation>
    <scope>NUCLEOTIDE SEQUENCE</scope>
    <source>
        <strain evidence="9">PS1010</strain>
    </source>
</reference>
<dbReference type="GO" id="GO:0003677">
    <property type="term" value="F:DNA binding"/>
    <property type="evidence" value="ECO:0007669"/>
    <property type="project" value="UniProtKB-UniRule"/>
</dbReference>
<dbReference type="PANTHER" id="PTHR24333:SF8">
    <property type="entry name" value="HOMEOBOX PROTEIN CEH-62"/>
    <property type="match status" value="1"/>
</dbReference>
<protein>
    <recommendedName>
        <fullName evidence="8">Homeobox domain-containing protein</fullName>
    </recommendedName>
</protein>
<feature type="domain" description="Homeobox" evidence="8">
    <location>
        <begin position="26"/>
        <end position="86"/>
    </location>
</feature>
<evidence type="ECO:0000313" key="10">
    <source>
        <dbReference type="Proteomes" id="UP001152747"/>
    </source>
</evidence>
<dbReference type="SUPFAM" id="SSF46689">
    <property type="entry name" value="Homeodomain-like"/>
    <property type="match status" value="1"/>
</dbReference>
<dbReference type="PRINTS" id="PR00024">
    <property type="entry name" value="HOMEOBOX"/>
</dbReference>
<keyword evidence="3 5" id="KW-0371">Homeobox</keyword>
<feature type="DNA-binding region" description="Homeobox" evidence="5">
    <location>
        <begin position="28"/>
        <end position="87"/>
    </location>
</feature>
<comment type="subcellular location">
    <subcellularLocation>
        <location evidence="1 5 6">Nucleus</location>
    </subcellularLocation>
</comment>
<dbReference type="AlphaFoldDB" id="A0A9P1J222"/>
<dbReference type="Proteomes" id="UP001152747">
    <property type="component" value="Unassembled WGS sequence"/>
</dbReference>
<evidence type="ECO:0000256" key="6">
    <source>
        <dbReference type="RuleBase" id="RU000682"/>
    </source>
</evidence>
<keyword evidence="2 5" id="KW-0238">DNA-binding</keyword>
<comment type="caution">
    <text evidence="9">The sequence shown here is derived from an EMBL/GenBank/DDBJ whole genome shotgun (WGS) entry which is preliminary data.</text>
</comment>
<dbReference type="GO" id="GO:0000981">
    <property type="term" value="F:DNA-binding transcription factor activity, RNA polymerase II-specific"/>
    <property type="evidence" value="ECO:0007669"/>
    <property type="project" value="InterPro"/>
</dbReference>
<evidence type="ECO:0000256" key="5">
    <source>
        <dbReference type="PROSITE-ProRule" id="PRU00108"/>
    </source>
</evidence>
<evidence type="ECO:0000256" key="3">
    <source>
        <dbReference type="ARBA" id="ARBA00023155"/>
    </source>
</evidence>
<feature type="compositionally biased region" description="Basic and acidic residues" evidence="7">
    <location>
        <begin position="91"/>
        <end position="102"/>
    </location>
</feature>
<gene>
    <name evidence="9" type="ORF">CAMP_LOCUS16897</name>
</gene>
<keyword evidence="4 5" id="KW-0539">Nucleus</keyword>
<dbReference type="CDD" id="cd00086">
    <property type="entry name" value="homeodomain"/>
    <property type="match status" value="1"/>
</dbReference>
<sequence>MQFATNLPYPSEINFWNQKVEPKRVTNRPTKRTTFTPDQVTLLEMEFAKNEYICKDRRSDLAKIIDLSECQVKTWFQNRRTKKRRCQTPISKKEQKQLEKQAQHSSSNIPNQNLQFYMSQWIQPPHHQQQ</sequence>
<evidence type="ECO:0000256" key="7">
    <source>
        <dbReference type="SAM" id="MobiDB-lite"/>
    </source>
</evidence>
<accession>A0A9P1J222</accession>